<keyword evidence="5" id="KW-0170">Cobalt</keyword>
<evidence type="ECO:0000313" key="7">
    <source>
        <dbReference type="EMBL" id="WNH13485.1"/>
    </source>
</evidence>
<protein>
    <submittedName>
        <fullName evidence="7">Methylmalonyl-CoA mutase family protein</fullName>
    </submittedName>
</protein>
<keyword evidence="4" id="KW-0413">Isomerase</keyword>
<dbReference type="InterPro" id="IPR016176">
    <property type="entry name" value="Cbl-dep_enz_cat"/>
</dbReference>
<evidence type="ECO:0000256" key="2">
    <source>
        <dbReference type="ARBA" id="ARBA00008465"/>
    </source>
</evidence>
<dbReference type="SUPFAM" id="SSF52242">
    <property type="entry name" value="Cobalamin (vitamin B12)-binding domain"/>
    <property type="match status" value="1"/>
</dbReference>
<dbReference type="InterPro" id="IPR036724">
    <property type="entry name" value="Cobalamin-bd_sf"/>
</dbReference>
<dbReference type="Proteomes" id="UP001303407">
    <property type="component" value="Chromosome"/>
</dbReference>
<comment type="similarity">
    <text evidence="2">Belongs to the methylmalonyl-CoA mutase family.</text>
</comment>
<evidence type="ECO:0000259" key="6">
    <source>
        <dbReference type="Pfam" id="PF01642"/>
    </source>
</evidence>
<keyword evidence="8" id="KW-1185">Reference proteome</keyword>
<evidence type="ECO:0000256" key="3">
    <source>
        <dbReference type="ARBA" id="ARBA00022628"/>
    </source>
</evidence>
<keyword evidence="3" id="KW-0846">Cobalamin</keyword>
<dbReference type="EMBL" id="CP134536">
    <property type="protein sequence ID" value="WNH13485.1"/>
    <property type="molecule type" value="Genomic_DNA"/>
</dbReference>
<dbReference type="Gene3D" id="3.20.20.240">
    <property type="entry name" value="Methylmalonyl-CoA mutase"/>
    <property type="match status" value="1"/>
</dbReference>
<organism evidence="7 8">
    <name type="scientific">Thalassobellus suaedae</name>
    <dbReference type="NCBI Taxonomy" id="3074124"/>
    <lineage>
        <taxon>Bacteria</taxon>
        <taxon>Pseudomonadati</taxon>
        <taxon>Bacteroidota</taxon>
        <taxon>Flavobacteriia</taxon>
        <taxon>Flavobacteriales</taxon>
        <taxon>Flavobacteriaceae</taxon>
        <taxon>Thalassobellus</taxon>
    </lineage>
</organism>
<proteinExistence type="inferred from homology"/>
<reference evidence="7 8" key="1">
    <citation type="submission" date="2023-09" db="EMBL/GenBank/DDBJ databases">
        <title>Thalassobella suaedae gen. nov., sp. nov., a marine bacterium of the family Flavobacteriaceae isolated from a halophyte Suaeda japonica.</title>
        <authorList>
            <person name="Lee S.Y."/>
            <person name="Hwang C.Y."/>
        </authorList>
    </citation>
    <scope>NUCLEOTIDE SEQUENCE [LARGE SCALE GENOMIC DNA]</scope>
    <source>
        <strain evidence="7 8">HL-DH10</strain>
    </source>
</reference>
<dbReference type="PANTHER" id="PTHR48101:SF1">
    <property type="entry name" value="METHYLMALONYL-COA MUTASE, LARGE SUBUNIT"/>
    <property type="match status" value="1"/>
</dbReference>
<evidence type="ECO:0000313" key="8">
    <source>
        <dbReference type="Proteomes" id="UP001303407"/>
    </source>
</evidence>
<evidence type="ECO:0000256" key="4">
    <source>
        <dbReference type="ARBA" id="ARBA00023235"/>
    </source>
</evidence>
<dbReference type="InterPro" id="IPR006099">
    <property type="entry name" value="MeMalonylCoA_mutase_a/b_cat"/>
</dbReference>
<accession>A0ABY9Y5T5</accession>
<evidence type="ECO:0000256" key="1">
    <source>
        <dbReference type="ARBA" id="ARBA00001922"/>
    </source>
</evidence>
<name>A0ABY9Y5T5_9FLAO</name>
<dbReference type="Gene3D" id="3.40.50.280">
    <property type="entry name" value="Cobalamin-binding domain"/>
    <property type="match status" value="1"/>
</dbReference>
<gene>
    <name evidence="7" type="ORF">RHP49_04320</name>
</gene>
<dbReference type="PANTHER" id="PTHR48101">
    <property type="entry name" value="METHYLMALONYL-COA MUTASE, MITOCHONDRIAL-RELATED"/>
    <property type="match status" value="1"/>
</dbReference>
<comment type="cofactor">
    <cofactor evidence="1">
        <name>adenosylcob(III)alamin</name>
        <dbReference type="ChEBI" id="CHEBI:18408"/>
    </cofactor>
</comment>
<sequence>METNKKTLFSDFNPVTKAAWMEKVNVDLKGADFNRKLVWKNLNKLEFQPFYNTEDALEYLPNTGQNSQDLINYRAICVASAEDGNKAALKAVKEGVTGLLFHMKDPVSAAILLSEVDINKIAVSFALDNNVIGFAKDFFAFAEQNLDNSKNLRGYFDLEIISEYLTKGSLDTSKFETLEALLKLGASYSEFKTIFVSGTTFLDAGSNQVQEVAYTLNALVYLIEQCLDKGLDVEPIFNNLHIQLAIGSEYFIEIAKFRAFNSLLNAVANQFGVTQFKHALTAKTSVWSKSVTDAHTNLLRATTEAMSAILGNVDGVFIDAYDKEFNNASDFSSRIAGNISTILKEESYFGKVANPVDGSYFIEEASTKIAKKGLELFKAIEAQGGFYNAFESEFIQQQIAEIRQEKIKLISQRRLPMVGVNKYPNLMETVPSDILSSGDTSNSKVLTPRRASLEIEAIRKVTEQFVDETNKRPIVELTSYGNLTMRKARAAFSYDFIGVSGFEVWQEKSYEDAIEAAKTSALSDSDVVVICSSDPDYDESALAFVETFRSLNTDKVLLLAGNPVSIVDALNEAGLDGYIHLKSDVIQTISSVQNKIQKKIKSLQV</sequence>
<dbReference type="CDD" id="cd03677">
    <property type="entry name" value="MM_CoA_mutase_beta"/>
    <property type="match status" value="1"/>
</dbReference>
<feature type="domain" description="Methylmalonyl-CoA mutase alpha/beta chain catalytic" evidence="6">
    <location>
        <begin position="110"/>
        <end position="439"/>
    </location>
</feature>
<dbReference type="SUPFAM" id="SSF51703">
    <property type="entry name" value="Cobalamin (vitamin B12)-dependent enzymes"/>
    <property type="match status" value="1"/>
</dbReference>
<evidence type="ECO:0000256" key="5">
    <source>
        <dbReference type="ARBA" id="ARBA00023285"/>
    </source>
</evidence>
<dbReference type="RefSeq" id="WP_415863457.1">
    <property type="nucleotide sequence ID" value="NZ_CP134536.1"/>
</dbReference>
<dbReference type="Pfam" id="PF01642">
    <property type="entry name" value="MM_CoA_mutase"/>
    <property type="match status" value="1"/>
</dbReference>